<evidence type="ECO:0000313" key="2">
    <source>
        <dbReference type="Proteomes" id="UP000067448"/>
    </source>
</evidence>
<evidence type="ECO:0000313" key="1">
    <source>
        <dbReference type="EMBL" id="GAQ68190.1"/>
    </source>
</evidence>
<proteinExistence type="predicted"/>
<reference evidence="2" key="3">
    <citation type="submission" date="2016-02" db="EMBL/GenBank/DDBJ databases">
        <title>Draft genome of pathogenic Streptomyces sp. in Japan.</title>
        <authorList>
            <person name="Tomihama T."/>
            <person name="Ikenaga M."/>
            <person name="Sakai M."/>
            <person name="Okubo T."/>
            <person name="Ikeda S."/>
        </authorList>
    </citation>
    <scope>NUCLEOTIDE SEQUENCE [LARGE SCALE GENOMIC DNA]</scope>
    <source>
        <strain evidence="2">S58</strain>
    </source>
</reference>
<dbReference type="Proteomes" id="UP000067448">
    <property type="component" value="Unassembled WGS sequence"/>
</dbReference>
<name>A0A100JYV1_STRSC</name>
<reference evidence="1 2" key="2">
    <citation type="journal article" date="2016" name="Genome Announc.">
        <title>Draft Genome Sequences of Streptomyces scabiei S58, Streptomyces turgidiscabies T45, and Streptomyces acidiscabies a10, the Pathogens of Potato Common Scab, Isolated in Japan.</title>
        <authorList>
            <person name="Tomihama T."/>
            <person name="Nishi Y."/>
            <person name="Sakai M."/>
            <person name="Ikenaga M."/>
            <person name="Okubo T."/>
            <person name="Ikeda S."/>
        </authorList>
    </citation>
    <scope>NUCLEOTIDE SEQUENCE [LARGE SCALE GENOMIC DNA]</scope>
    <source>
        <strain evidence="1 2">S58</strain>
    </source>
</reference>
<comment type="caution">
    <text evidence="1">The sequence shown here is derived from an EMBL/GenBank/DDBJ whole genome shotgun (WGS) entry which is preliminary data.</text>
</comment>
<dbReference type="OrthoDB" id="6873087at2"/>
<protein>
    <submittedName>
        <fullName evidence="1">Uncharacterized protein</fullName>
    </submittedName>
</protein>
<gene>
    <name evidence="1" type="ORF">SsS58_08649</name>
</gene>
<accession>A0A100JYV1</accession>
<sequence length="274" mass="30492">MTIDPIETIADDAEAAGRLVGYGFRPKVRPARDSAYAALVKRYAEDPDFETLVTRYAAGMGLRVIAVTTRAGMVHTALPGSAFETRMDQYARQVRMRENREAERILYGITHLAVAALAFPRPEDLADDGYQGKVRVSSIDRLVRSVCRVLAERVAESEESQDPPADALELEKAWRAYERRPEVAPTKAGRSGASATRTLISRALAHLVDRGMFHQGRADSEDGEKTLLATHRYQVHVRELASTRAYEELTELGVLPHITRTGTLRTPRAETLYD</sequence>
<dbReference type="RefSeq" id="WP_059085080.1">
    <property type="nucleotide sequence ID" value="NZ_BCMM01000087.1"/>
</dbReference>
<reference evidence="2" key="1">
    <citation type="submission" date="2015-11" db="EMBL/GenBank/DDBJ databases">
        <authorList>
            <consortium name="Cross-ministerial Strategic Innovation Promotion Program (SIP) consortium"/>
            <person name="Tomihama T."/>
            <person name="Ikenaga M."/>
            <person name="Sakai M."/>
            <person name="Okubo T."/>
            <person name="Ikeda S."/>
        </authorList>
    </citation>
    <scope>NUCLEOTIDE SEQUENCE [LARGE SCALE GENOMIC DNA]</scope>
    <source>
        <strain evidence="2">S58</strain>
    </source>
</reference>
<dbReference type="EMBL" id="BCMM01000087">
    <property type="protein sequence ID" value="GAQ68190.1"/>
    <property type="molecule type" value="Genomic_DNA"/>
</dbReference>
<organism evidence="1 2">
    <name type="scientific">Streptomyces scabiei</name>
    <dbReference type="NCBI Taxonomy" id="1930"/>
    <lineage>
        <taxon>Bacteria</taxon>
        <taxon>Bacillati</taxon>
        <taxon>Actinomycetota</taxon>
        <taxon>Actinomycetes</taxon>
        <taxon>Kitasatosporales</taxon>
        <taxon>Streptomycetaceae</taxon>
        <taxon>Streptomyces</taxon>
    </lineage>
</organism>
<dbReference type="AlphaFoldDB" id="A0A100JYV1"/>